<feature type="region of interest" description="Disordered" evidence="1">
    <location>
        <begin position="1"/>
        <end position="30"/>
    </location>
</feature>
<evidence type="ECO:0000313" key="2">
    <source>
        <dbReference type="EMBL" id="KUI61745.1"/>
    </source>
</evidence>
<name>A0A194VCN6_CYTMA</name>
<evidence type="ECO:0000313" key="3">
    <source>
        <dbReference type="Proteomes" id="UP000078576"/>
    </source>
</evidence>
<protein>
    <submittedName>
        <fullName evidence="2">Uncharacterized protein</fullName>
    </submittedName>
</protein>
<dbReference type="Proteomes" id="UP000078576">
    <property type="component" value="Unassembled WGS sequence"/>
</dbReference>
<sequence length="72" mass="7837">MTQCTAKVTVNDGQGAMDRGGVGDEKPLNLDEVVDPQLYRDYGDDTSSGETIMDDDVSCLSSSFTKRRPLYA</sequence>
<evidence type="ECO:0000256" key="1">
    <source>
        <dbReference type="SAM" id="MobiDB-lite"/>
    </source>
</evidence>
<reference evidence="3" key="1">
    <citation type="submission" date="2014-12" db="EMBL/GenBank/DDBJ databases">
        <title>Genome Sequence of Valsa Canker Pathogens Uncovers a Specific Adaption of Colonization on Woody Bark.</title>
        <authorList>
            <person name="Yin Z."/>
            <person name="Liu H."/>
            <person name="Gao X."/>
            <person name="Li Z."/>
            <person name="Song N."/>
            <person name="Ke X."/>
            <person name="Dai Q."/>
            <person name="Wu Y."/>
            <person name="Sun Y."/>
            <person name="Xu J.-R."/>
            <person name="Kang Z.K."/>
            <person name="Wang L."/>
            <person name="Huang L."/>
        </authorList>
    </citation>
    <scope>NUCLEOTIDE SEQUENCE [LARGE SCALE GENOMIC DNA]</scope>
    <source>
        <strain evidence="3">SXYL134</strain>
    </source>
</reference>
<keyword evidence="3" id="KW-1185">Reference proteome</keyword>
<organism evidence="2 3">
    <name type="scientific">Cytospora mali</name>
    <name type="common">Apple Valsa canker fungus</name>
    <name type="synonym">Valsa mali</name>
    <dbReference type="NCBI Taxonomy" id="578113"/>
    <lineage>
        <taxon>Eukaryota</taxon>
        <taxon>Fungi</taxon>
        <taxon>Dikarya</taxon>
        <taxon>Ascomycota</taxon>
        <taxon>Pezizomycotina</taxon>
        <taxon>Sordariomycetes</taxon>
        <taxon>Sordariomycetidae</taxon>
        <taxon>Diaporthales</taxon>
        <taxon>Cytosporaceae</taxon>
        <taxon>Cytospora</taxon>
    </lineage>
</organism>
<accession>A0A194VCN6</accession>
<proteinExistence type="predicted"/>
<feature type="compositionally biased region" description="Polar residues" evidence="1">
    <location>
        <begin position="1"/>
        <end position="12"/>
    </location>
</feature>
<dbReference type="AlphaFoldDB" id="A0A194VCN6"/>
<dbReference type="OrthoDB" id="10543184at2759"/>
<gene>
    <name evidence="2" type="ORF">VP1G_11289</name>
</gene>
<dbReference type="EMBL" id="KN714786">
    <property type="protein sequence ID" value="KUI61745.1"/>
    <property type="molecule type" value="Genomic_DNA"/>
</dbReference>